<evidence type="ECO:0000256" key="11">
    <source>
        <dbReference type="ARBA" id="ARBA00022737"/>
    </source>
</evidence>
<evidence type="ECO:0000256" key="7">
    <source>
        <dbReference type="ARBA" id="ARBA00012566"/>
    </source>
</evidence>
<dbReference type="EC" id="3.2.1.96" evidence="7"/>
<keyword evidence="20" id="KW-1185">Reference proteome</keyword>
<dbReference type="Pfam" id="PF01832">
    <property type="entry name" value="Glucosaminidase"/>
    <property type="match status" value="1"/>
</dbReference>
<dbReference type="SUPFAM" id="SSF82057">
    <property type="entry name" value="Prokaryotic SH3-related domain"/>
    <property type="match status" value="3"/>
</dbReference>
<feature type="compositionally biased region" description="Polar residues" evidence="16">
    <location>
        <begin position="144"/>
        <end position="166"/>
    </location>
</feature>
<feature type="compositionally biased region" description="Polar residues" evidence="16">
    <location>
        <begin position="43"/>
        <end position="56"/>
    </location>
</feature>
<dbReference type="SMART" id="SM00644">
    <property type="entry name" value="Ami_2"/>
    <property type="match status" value="1"/>
</dbReference>
<proteinExistence type="inferred from homology"/>
<comment type="similarity">
    <text evidence="3">In the N-terminal section; belongs to the N-acetylmuramoyl-L-alanine amidase 2 family.</text>
</comment>
<feature type="signal peptide" evidence="17">
    <location>
        <begin position="1"/>
        <end position="26"/>
    </location>
</feature>
<feature type="region of interest" description="Disordered" evidence="16">
    <location>
        <begin position="99"/>
        <end position="166"/>
    </location>
</feature>
<dbReference type="GO" id="GO:0033925">
    <property type="term" value="F:mannosyl-glycoprotein endo-beta-N-acetylglucosaminidase activity"/>
    <property type="evidence" value="ECO:0007669"/>
    <property type="project" value="UniProtKB-EC"/>
</dbReference>
<feature type="chain" id="PRO_5042190392" description="Bifunctional autolysin" evidence="17">
    <location>
        <begin position="27"/>
        <end position="1250"/>
    </location>
</feature>
<evidence type="ECO:0000256" key="5">
    <source>
        <dbReference type="ARBA" id="ARBA00011697"/>
    </source>
</evidence>
<keyword evidence="9" id="KW-0964">Secreted</keyword>
<dbReference type="SUPFAM" id="SSF55846">
    <property type="entry name" value="N-acetylmuramoyl-L-alanine amidase-like"/>
    <property type="match status" value="1"/>
</dbReference>
<dbReference type="InterPro" id="IPR038200">
    <property type="entry name" value="GW_dom_sf"/>
</dbReference>
<feature type="domain" description="GW" evidence="18">
    <location>
        <begin position="842"/>
        <end position="917"/>
    </location>
</feature>
<accession>A0AAC9RTH6</accession>
<dbReference type="InterPro" id="IPR025987">
    <property type="entry name" value="GW_dom"/>
</dbReference>
<keyword evidence="12" id="KW-0378">Hydrolase</keyword>
<evidence type="ECO:0000256" key="15">
    <source>
        <dbReference type="ARBA" id="ARBA00034414"/>
    </source>
</evidence>
<feature type="compositionally biased region" description="Polar residues" evidence="16">
    <location>
        <begin position="99"/>
        <end position="137"/>
    </location>
</feature>
<comment type="similarity">
    <text evidence="4">In the C-terminal section; belongs to the glycosyl hydrolase 73 family.</text>
</comment>
<keyword evidence="10 17" id="KW-0732">Signal</keyword>
<feature type="domain" description="GW" evidence="18">
    <location>
        <begin position="447"/>
        <end position="526"/>
    </location>
</feature>
<dbReference type="GO" id="GO:0009253">
    <property type="term" value="P:peptidoglycan catabolic process"/>
    <property type="evidence" value="ECO:0007669"/>
    <property type="project" value="InterPro"/>
</dbReference>
<dbReference type="InterPro" id="IPR002901">
    <property type="entry name" value="MGlyc_endo_b_GlcNAc-like_dom"/>
</dbReference>
<dbReference type="RefSeq" id="WP_085237946.1">
    <property type="nucleotide sequence ID" value="NZ_CP020773.1"/>
</dbReference>
<name>A0AAC9RTH6_9STAP</name>
<evidence type="ECO:0000313" key="20">
    <source>
        <dbReference type="Proteomes" id="UP000242864"/>
    </source>
</evidence>
<dbReference type="EMBL" id="CP020773">
    <property type="protein sequence ID" value="ARJ51484.1"/>
    <property type="molecule type" value="Genomic_DNA"/>
</dbReference>
<evidence type="ECO:0000256" key="6">
    <source>
        <dbReference type="ARBA" id="ARBA00011901"/>
    </source>
</evidence>
<dbReference type="Proteomes" id="UP000242864">
    <property type="component" value="Chromosome"/>
</dbReference>
<evidence type="ECO:0000256" key="17">
    <source>
        <dbReference type="SAM" id="SignalP"/>
    </source>
</evidence>
<evidence type="ECO:0000313" key="19">
    <source>
        <dbReference type="EMBL" id="ARJ51484.1"/>
    </source>
</evidence>
<feature type="domain" description="GW" evidence="18">
    <location>
        <begin position="528"/>
        <end position="602"/>
    </location>
</feature>
<dbReference type="Pfam" id="PF01510">
    <property type="entry name" value="Amidase_2"/>
    <property type="match status" value="1"/>
</dbReference>
<dbReference type="Pfam" id="PF13457">
    <property type="entry name" value="GW"/>
    <property type="match status" value="6"/>
</dbReference>
<dbReference type="InterPro" id="IPR036505">
    <property type="entry name" value="Amidase/PGRP_sf"/>
</dbReference>
<gene>
    <name evidence="19" type="ORF">B5P37_09270</name>
</gene>
<evidence type="ECO:0000256" key="9">
    <source>
        <dbReference type="ARBA" id="ARBA00022525"/>
    </source>
</evidence>
<evidence type="ECO:0000256" key="13">
    <source>
        <dbReference type="ARBA" id="ARBA00023268"/>
    </source>
</evidence>
<dbReference type="KEGG" id="slz:B5P37_09270"/>
<dbReference type="Gene3D" id="2.30.30.170">
    <property type="match status" value="7"/>
</dbReference>
<comment type="catalytic activity">
    <reaction evidence="15">
        <text>an N(4)-(oligosaccharide-(1-&gt;3)-[oligosaccharide-(1-&gt;6)]-beta-D-Man-(1-&gt;4)-beta-D-GlcNAc-(1-&gt;4)-alpha-D-GlcNAc)-L-asparaginyl-[protein] + H2O = an oligosaccharide-(1-&gt;3)-[oligosaccharide-(1-&gt;6)]-beta-D-Man-(1-&gt;4)-D-GlcNAc + N(4)-(N-acetyl-beta-D-glucosaminyl)-L-asparaginyl-[protein]</text>
        <dbReference type="Rhea" id="RHEA:73067"/>
        <dbReference type="Rhea" id="RHEA-COMP:12603"/>
        <dbReference type="Rhea" id="RHEA-COMP:18176"/>
        <dbReference type="ChEBI" id="CHEBI:15377"/>
        <dbReference type="ChEBI" id="CHEBI:132248"/>
        <dbReference type="ChEBI" id="CHEBI:192714"/>
        <dbReference type="ChEBI" id="CHEBI:192715"/>
        <dbReference type="EC" id="3.2.1.96"/>
    </reaction>
</comment>
<keyword evidence="13" id="KW-0511">Multifunctional enzyme</keyword>
<protein>
    <recommendedName>
        <fullName evidence="8">Bifunctional autolysin</fullName>
        <ecNumber evidence="7">3.2.1.96</ecNumber>
        <ecNumber evidence="6">3.5.1.28</ecNumber>
    </recommendedName>
</protein>
<keyword evidence="11" id="KW-0677">Repeat</keyword>
<evidence type="ECO:0000256" key="10">
    <source>
        <dbReference type="ARBA" id="ARBA00022729"/>
    </source>
</evidence>
<feature type="domain" description="GW" evidence="18">
    <location>
        <begin position="935"/>
        <end position="1010"/>
    </location>
</feature>
<comment type="subcellular location">
    <subcellularLocation>
        <location evidence="2">Secreted</location>
    </subcellularLocation>
</comment>
<dbReference type="SMART" id="SM00047">
    <property type="entry name" value="LYZ2"/>
    <property type="match status" value="1"/>
</dbReference>
<sequence length="1250" mass="136419">MVKKFGYKTPAMLALTLAGTAYTAHHADAAEQSPSDKPPINDRGNTNTLNQAQTVSKVTTSASTLAGSQTYKDPKQIDPIKVTTVSQTDKSLTDIQQTGEQGITGATSQDKTQTDALNQTSNTPQRPHQETPNTNMNHPVASEKFNTQQRTDNSPTTNNNPANQTIPKQNEVAATTQGQSIKAVVNSTPKDINANPDGPTPPRVGGKGGPATLSLTPSNQTAYRAATVSTPSPYQPQVKSSINDYIRKKGYQVPKYEEDYSVTFPKYGYRNGVGAPEGIVLHDTANDNSTINSEIAYMKRNYQNAFVHGFIDGNRIIETHPTDYLAWGAGAIANQRYIHIELVHVHDYDSFARQMNNMADYAATNLQYYNLKPDSAEYDGRGTVWTHAAVSKFLGGTDHVDPHGYLKQHGYSYDELYDLINEKYQVKMGYALPAGSTSPPAPSKPSTNTNLTVNAKTGYGRIATKNSGLYQTVYDTAGKSTNQINKTLKVTKEAALNGNKFYLVSDGTSNQLLGWVKQEDVTYQNAQAEKSKTQNYQIKPGTVVYQVPWGTNSQVTGTVAGSNNATFKGTKEQTVGNTQWLYGTVNQITGWINANSIAPDTPKPSTNTGLQLTNDTGLGRINSKNSGLYATVYDKNGKATSATNQTFKVTKKANLNGETFYLVSDYLNGSAIGWVKKSDVNYQTSQAPTTINETYTVPSGATLYLVPWGTNNQVAGQVSGTGQQTFKATQSQKVGALTYVYGTANQLSGWIDSSLLTASKATNNLPQSVSQMGQLKVTNSGIKASIYDAKAKDASTWAGQTYKVTKYATARNEDYVLLLNQNATTPLGWFKAADVLTRDLSAEKIVNGQYTVNNNTTGLYSVPWGTVKQRIDNLKTSVNATFSAQKSVTVGNDTFLFGSVNQKLGWINQKELTAVAPKIATRAAAPQVGVKGVSTTVPSHIDDYFVTNAKGYYYAKAGDKKAAGTLNAFYEQLFKVQKSTLSDGITWYYGKFENGVSGWVKAADLRSTLIKYYKSPSTLKAALDKQMALSYPPQTQRVPGKWVDATRDETLKAMDTNALAKDSTQIYQFLKLDQYQGLKASDLNKLLVGKGILEGQGQAFQQAAQTHNINEIYLISHALLETGNGTSQLANGGYVDSKNKVVTTDSKKYYNMFGIGAVDTDALRSGFKTAEQYGWNTVSKAIVGGAKFIRDKYLDVSQNTLYRMRWNPQNPAVHQYATDIQWASVNASRMKHFYNQIGESGIYFDIDTYQ</sequence>
<dbReference type="GO" id="GO:0005576">
    <property type="term" value="C:extracellular region"/>
    <property type="evidence" value="ECO:0007669"/>
    <property type="project" value="UniProtKB-SubCell"/>
</dbReference>
<dbReference type="AlphaFoldDB" id="A0AAC9RTH6"/>
<dbReference type="GO" id="GO:0008745">
    <property type="term" value="F:N-acetylmuramoyl-L-alanine amidase activity"/>
    <property type="evidence" value="ECO:0007669"/>
    <property type="project" value="UniProtKB-EC"/>
</dbReference>
<organism evidence="19 20">
    <name type="scientific">Staphylococcus lutrae</name>
    <dbReference type="NCBI Taxonomy" id="155085"/>
    <lineage>
        <taxon>Bacteria</taxon>
        <taxon>Bacillati</taxon>
        <taxon>Bacillota</taxon>
        <taxon>Bacilli</taxon>
        <taxon>Bacillales</taxon>
        <taxon>Staphylococcaceae</taxon>
        <taxon>Staphylococcus</taxon>
    </lineage>
</organism>
<dbReference type="CDD" id="cd06583">
    <property type="entry name" value="PGRP"/>
    <property type="match status" value="1"/>
</dbReference>
<feature type="domain" description="GW" evidence="18">
    <location>
        <begin position="687"/>
        <end position="761"/>
    </location>
</feature>
<dbReference type="EC" id="3.5.1.28" evidence="6"/>
<evidence type="ECO:0000256" key="4">
    <source>
        <dbReference type="ARBA" id="ARBA00007974"/>
    </source>
</evidence>
<reference evidence="19 20" key="1">
    <citation type="submission" date="2017-04" db="EMBL/GenBank/DDBJ databases">
        <authorList>
            <person name="Veseli I.A."/>
            <person name="Tang C."/>
            <person name="Pombert J.-F."/>
        </authorList>
    </citation>
    <scope>NUCLEOTIDE SEQUENCE [LARGE SCALE GENOMIC DNA]</scope>
    <source>
        <strain evidence="19 20">ATCC 700373</strain>
    </source>
</reference>
<evidence type="ECO:0000256" key="16">
    <source>
        <dbReference type="SAM" id="MobiDB-lite"/>
    </source>
</evidence>
<evidence type="ECO:0000256" key="14">
    <source>
        <dbReference type="ARBA" id="ARBA00023316"/>
    </source>
</evidence>
<dbReference type="GO" id="GO:0004040">
    <property type="term" value="F:amidase activity"/>
    <property type="evidence" value="ECO:0007669"/>
    <property type="project" value="InterPro"/>
</dbReference>
<dbReference type="PROSITE" id="PS51780">
    <property type="entry name" value="GW"/>
    <property type="match status" value="6"/>
</dbReference>
<evidence type="ECO:0000256" key="12">
    <source>
        <dbReference type="ARBA" id="ARBA00022801"/>
    </source>
</evidence>
<comment type="subunit">
    <text evidence="5">Oligomer; forms a ring structure at the cell surface which is important for efficient partitioning of daughter cells after cell division.</text>
</comment>
<feature type="region of interest" description="Disordered" evidence="16">
    <location>
        <begin position="186"/>
        <end position="212"/>
    </location>
</feature>
<dbReference type="Gene3D" id="3.40.80.10">
    <property type="entry name" value="Peptidoglycan recognition protein-like"/>
    <property type="match status" value="1"/>
</dbReference>
<evidence type="ECO:0000256" key="2">
    <source>
        <dbReference type="ARBA" id="ARBA00004613"/>
    </source>
</evidence>
<evidence type="ECO:0000256" key="8">
    <source>
        <dbReference type="ARBA" id="ARBA00016987"/>
    </source>
</evidence>
<evidence type="ECO:0000259" key="18">
    <source>
        <dbReference type="PROSITE" id="PS51780"/>
    </source>
</evidence>
<evidence type="ECO:0000256" key="3">
    <source>
        <dbReference type="ARBA" id="ARBA00006088"/>
    </source>
</evidence>
<comment type="catalytic activity">
    <reaction evidence="1">
        <text>Hydrolyzes the link between N-acetylmuramoyl residues and L-amino acid residues in certain cell-wall glycopeptides.</text>
        <dbReference type="EC" id="3.5.1.28"/>
    </reaction>
</comment>
<feature type="domain" description="GW" evidence="18">
    <location>
        <begin position="611"/>
        <end position="685"/>
    </location>
</feature>
<dbReference type="Gene3D" id="1.10.530.10">
    <property type="match status" value="1"/>
</dbReference>
<feature type="region of interest" description="Disordered" evidence="16">
    <location>
        <begin position="27"/>
        <end position="56"/>
    </location>
</feature>
<dbReference type="GO" id="GO:0071555">
    <property type="term" value="P:cell wall organization"/>
    <property type="evidence" value="ECO:0007669"/>
    <property type="project" value="UniProtKB-KW"/>
</dbReference>
<dbReference type="InterPro" id="IPR002502">
    <property type="entry name" value="Amidase_domain"/>
</dbReference>
<evidence type="ECO:0000256" key="1">
    <source>
        <dbReference type="ARBA" id="ARBA00001561"/>
    </source>
</evidence>
<keyword evidence="14" id="KW-0961">Cell wall biogenesis/degradation</keyword>